<name>A0A220VG17_9GAMM</name>
<dbReference type="PROSITE" id="PS50850">
    <property type="entry name" value="MFS"/>
    <property type="match status" value="1"/>
</dbReference>
<feature type="transmembrane region" description="Helical" evidence="8">
    <location>
        <begin position="338"/>
        <end position="360"/>
    </location>
</feature>
<dbReference type="InterPro" id="IPR011701">
    <property type="entry name" value="MFS"/>
</dbReference>
<feature type="transmembrane region" description="Helical" evidence="8">
    <location>
        <begin position="406"/>
        <end position="427"/>
    </location>
</feature>
<feature type="transmembrane region" description="Helical" evidence="8">
    <location>
        <begin position="140"/>
        <end position="158"/>
    </location>
</feature>
<evidence type="ECO:0000256" key="7">
    <source>
        <dbReference type="ARBA" id="ARBA00023136"/>
    </source>
</evidence>
<feature type="transmembrane region" description="Helical" evidence="8">
    <location>
        <begin position="201"/>
        <end position="219"/>
    </location>
</feature>
<feature type="transmembrane region" description="Helical" evidence="8">
    <location>
        <begin position="170"/>
        <end position="195"/>
    </location>
</feature>
<feature type="transmembrane region" description="Helical" evidence="8">
    <location>
        <begin position="253"/>
        <end position="277"/>
    </location>
</feature>
<feature type="transmembrane region" description="Helical" evidence="8">
    <location>
        <begin position="84"/>
        <end position="102"/>
    </location>
</feature>
<keyword evidence="6 8" id="KW-1133">Transmembrane helix</keyword>
<dbReference type="InterPro" id="IPR036259">
    <property type="entry name" value="MFS_trans_sf"/>
</dbReference>
<evidence type="ECO:0000256" key="5">
    <source>
        <dbReference type="ARBA" id="ARBA00022692"/>
    </source>
</evidence>
<keyword evidence="5 8" id="KW-0812">Transmembrane</keyword>
<dbReference type="InterPro" id="IPR020846">
    <property type="entry name" value="MFS_dom"/>
</dbReference>
<dbReference type="NCBIfam" id="TIGR00710">
    <property type="entry name" value="efflux_Bcr_CflA"/>
    <property type="match status" value="1"/>
</dbReference>
<dbReference type="CDD" id="cd17320">
    <property type="entry name" value="MFS_MdfA_MDR_like"/>
    <property type="match status" value="1"/>
</dbReference>
<evidence type="ECO:0000256" key="3">
    <source>
        <dbReference type="ARBA" id="ARBA00022448"/>
    </source>
</evidence>
<dbReference type="GO" id="GO:0005886">
    <property type="term" value="C:plasma membrane"/>
    <property type="evidence" value="ECO:0007669"/>
    <property type="project" value="UniProtKB-SubCell"/>
</dbReference>
<comment type="similarity">
    <text evidence="2 8">Belongs to the major facilitator superfamily. Bcr/CmlA family.</text>
</comment>
<keyword evidence="8" id="KW-0997">Cell inner membrane</keyword>
<dbReference type="Gene3D" id="1.20.1720.10">
    <property type="entry name" value="Multidrug resistance protein D"/>
    <property type="match status" value="1"/>
</dbReference>
<dbReference type="EMBL" id="CP022356">
    <property type="protein sequence ID" value="ASK79176.1"/>
    <property type="molecule type" value="Genomic_DNA"/>
</dbReference>
<evidence type="ECO:0000256" key="2">
    <source>
        <dbReference type="ARBA" id="ARBA00006236"/>
    </source>
</evidence>
<feature type="transmembrane region" description="Helical" evidence="8">
    <location>
        <begin position="114"/>
        <end position="134"/>
    </location>
</feature>
<feature type="domain" description="Major facilitator superfamily (MFS) profile" evidence="9">
    <location>
        <begin position="45"/>
        <end position="428"/>
    </location>
</feature>
<evidence type="ECO:0000313" key="10">
    <source>
        <dbReference type="EMBL" id="ASK79176.1"/>
    </source>
</evidence>
<feature type="transmembrane region" description="Helical" evidence="8">
    <location>
        <begin position="381"/>
        <end position="400"/>
    </location>
</feature>
<dbReference type="KEGG" id="pmai:CF386_08890"/>
<dbReference type="AlphaFoldDB" id="A0A220VG17"/>
<keyword evidence="7 8" id="KW-0472">Membrane</keyword>
<proteinExistence type="inferred from homology"/>
<gene>
    <name evidence="10" type="ORF">CF386_08890</name>
</gene>
<keyword evidence="11" id="KW-1185">Reference proteome</keyword>
<keyword evidence="3 8" id="KW-0813">Transport</keyword>
<accession>A0A220VG17</accession>
<evidence type="ECO:0000256" key="8">
    <source>
        <dbReference type="RuleBase" id="RU365088"/>
    </source>
</evidence>
<dbReference type="SUPFAM" id="SSF103473">
    <property type="entry name" value="MFS general substrate transporter"/>
    <property type="match status" value="1"/>
</dbReference>
<evidence type="ECO:0000259" key="9">
    <source>
        <dbReference type="PROSITE" id="PS50850"/>
    </source>
</evidence>
<evidence type="ECO:0000256" key="6">
    <source>
        <dbReference type="ARBA" id="ARBA00022989"/>
    </source>
</evidence>
<evidence type="ECO:0000313" key="11">
    <source>
        <dbReference type="Proteomes" id="UP000242175"/>
    </source>
</evidence>
<evidence type="ECO:0000256" key="1">
    <source>
        <dbReference type="ARBA" id="ARBA00004651"/>
    </source>
</evidence>
<feature type="transmembrane region" description="Helical" evidence="8">
    <location>
        <begin position="314"/>
        <end position="332"/>
    </location>
</feature>
<dbReference type="Proteomes" id="UP000242175">
    <property type="component" value="Chromosome small"/>
</dbReference>
<feature type="transmembrane region" description="Helical" evidence="8">
    <location>
        <begin position="283"/>
        <end position="302"/>
    </location>
</feature>
<keyword evidence="4" id="KW-1003">Cell membrane</keyword>
<dbReference type="PANTHER" id="PTHR23502">
    <property type="entry name" value="MAJOR FACILITATOR SUPERFAMILY"/>
    <property type="match status" value="1"/>
</dbReference>
<evidence type="ECO:0000256" key="4">
    <source>
        <dbReference type="ARBA" id="ARBA00022475"/>
    </source>
</evidence>
<dbReference type="PANTHER" id="PTHR23502:SF132">
    <property type="entry name" value="POLYAMINE TRANSPORTER 2-RELATED"/>
    <property type="match status" value="1"/>
</dbReference>
<dbReference type="Pfam" id="PF07690">
    <property type="entry name" value="MFS_1"/>
    <property type="match status" value="1"/>
</dbReference>
<sequence length="439" mass="49342">MVTLSYYRYYLSIYINITSFKTDILKSVRLKTIGIKMITHNNKFFITILGLIAALPPLAMYIYLPSVLNIAQSLQATTSEINQTTSIFMLGLCLGLLIWGTLSDRIGRRLSLMIGLFICFIAFILCNFCTNIHQFETLRFIQGFGLSAGSVNCITILRDCFTGEKLTKNIATIIVVMSLSPMFAPIIGTGILSTFHHWNHIYLFLALFSVLNFMLVYFLKETLIKSNEITSLSQELKNYILHMKNINYMLNSLISGLSFAAYFAYVSISSVMITKVFHFSNEFYSLCMSINVIALIIGNMLIKSFVSSSKSKDKLMKLGLFASIIGIFIYMYSSYQVMNLYGLITGMFLLTFGTGMISTLSTSTALNCVEKSFGAANSLNSILRFGLASLSAFIVNQYMGQTLIRFLSLEHLAIILFMIILCLIARFRNKSNHSELSLN</sequence>
<reference evidence="10 11" key="1">
    <citation type="journal article" date="2016" name="Int. J. Syst. Evol. Microbiol.">
        <title>Paraphotobacterium marinum gen. nov., sp. nov., a member of the family Vibrionaceae, isolated from surface seawater.</title>
        <authorList>
            <person name="Huang Z."/>
            <person name="Dong C."/>
            <person name="Shao Z."/>
        </authorList>
    </citation>
    <scope>NUCLEOTIDE SEQUENCE [LARGE SCALE GENOMIC DNA]</scope>
    <source>
        <strain evidence="10 11">NSCS20N07D</strain>
    </source>
</reference>
<dbReference type="GO" id="GO:0042910">
    <property type="term" value="F:xenobiotic transmembrane transporter activity"/>
    <property type="evidence" value="ECO:0007669"/>
    <property type="project" value="InterPro"/>
</dbReference>
<feature type="transmembrane region" description="Helical" evidence="8">
    <location>
        <begin position="44"/>
        <end position="64"/>
    </location>
</feature>
<protein>
    <recommendedName>
        <fullName evidence="8">Bcr/CflA family efflux transporter</fullName>
    </recommendedName>
</protein>
<dbReference type="GO" id="GO:1990961">
    <property type="term" value="P:xenobiotic detoxification by transmembrane export across the plasma membrane"/>
    <property type="evidence" value="ECO:0007669"/>
    <property type="project" value="InterPro"/>
</dbReference>
<comment type="subcellular location">
    <subcellularLocation>
        <location evidence="8">Cell inner membrane</location>
        <topology evidence="8">Multi-pass membrane protein</topology>
    </subcellularLocation>
    <subcellularLocation>
        <location evidence="1">Cell membrane</location>
        <topology evidence="1">Multi-pass membrane protein</topology>
    </subcellularLocation>
</comment>
<organism evidence="10 11">
    <name type="scientific">Paraphotobacterium marinum</name>
    <dbReference type="NCBI Taxonomy" id="1755811"/>
    <lineage>
        <taxon>Bacteria</taxon>
        <taxon>Pseudomonadati</taxon>
        <taxon>Pseudomonadota</taxon>
        <taxon>Gammaproteobacteria</taxon>
        <taxon>Vibrionales</taxon>
        <taxon>Vibrionaceae</taxon>
        <taxon>Paraphotobacterium</taxon>
    </lineage>
</organism>
<dbReference type="InterPro" id="IPR004812">
    <property type="entry name" value="Efflux_drug-R_Bcr/CmlA"/>
</dbReference>